<dbReference type="FunFam" id="3.40.30.10:FF:000012">
    <property type="entry name" value="Monothiol glutaredoxin"/>
    <property type="match status" value="1"/>
</dbReference>
<dbReference type="EMBL" id="BPQB01000002">
    <property type="protein sequence ID" value="GJE85630.1"/>
    <property type="molecule type" value="Genomic_DNA"/>
</dbReference>
<dbReference type="Proteomes" id="UP000703269">
    <property type="component" value="Unassembled WGS sequence"/>
</dbReference>
<dbReference type="PANTHER" id="PTHR10293:SF73">
    <property type="entry name" value="GLUTAREDOXIN-3"/>
    <property type="match status" value="1"/>
</dbReference>
<dbReference type="PROSITE" id="PS51352">
    <property type="entry name" value="THIOREDOXIN_2"/>
    <property type="match status" value="1"/>
</dbReference>
<dbReference type="GO" id="GO:0006879">
    <property type="term" value="P:intracellular iron ion homeostasis"/>
    <property type="evidence" value="ECO:0007669"/>
    <property type="project" value="TreeGrafter"/>
</dbReference>
<reference evidence="7 8" key="1">
    <citation type="submission" date="2021-08" db="EMBL/GenBank/DDBJ databases">
        <title>Draft Genome Sequence of Phanerochaete sordida strain YK-624.</title>
        <authorList>
            <person name="Mori T."/>
            <person name="Dohra H."/>
            <person name="Suzuki T."/>
            <person name="Kawagishi H."/>
            <person name="Hirai H."/>
        </authorList>
    </citation>
    <scope>NUCLEOTIDE SEQUENCE [LARGE SCALE GENOMIC DNA]</scope>
    <source>
        <strain evidence="7 8">YK-624</strain>
    </source>
</reference>
<dbReference type="GO" id="GO:0051537">
    <property type="term" value="F:2 iron, 2 sulfur cluster binding"/>
    <property type="evidence" value="ECO:0007669"/>
    <property type="project" value="TreeGrafter"/>
</dbReference>
<keyword evidence="3" id="KW-0408">Iron</keyword>
<dbReference type="FunFam" id="3.40.30.10:FF:000092">
    <property type="entry name" value="Monothiol glutaredoxin"/>
    <property type="match status" value="1"/>
</dbReference>
<dbReference type="GO" id="GO:0005829">
    <property type="term" value="C:cytosol"/>
    <property type="evidence" value="ECO:0007669"/>
    <property type="project" value="TreeGrafter"/>
</dbReference>
<dbReference type="InterPro" id="IPR013766">
    <property type="entry name" value="Thioredoxin_domain"/>
</dbReference>
<evidence type="ECO:0000256" key="2">
    <source>
        <dbReference type="ARBA" id="ARBA00022723"/>
    </source>
</evidence>
<evidence type="ECO:0000313" key="7">
    <source>
        <dbReference type="EMBL" id="GJE85630.1"/>
    </source>
</evidence>
<dbReference type="SUPFAM" id="SSF52833">
    <property type="entry name" value="Thioredoxin-like"/>
    <property type="match status" value="2"/>
</dbReference>
<comment type="similarity">
    <text evidence="1">Belongs to the glutaredoxin family. Monothiol subfamily.</text>
</comment>
<gene>
    <name evidence="7" type="ORF">PsYK624_017090</name>
</gene>
<dbReference type="Gene3D" id="3.40.30.10">
    <property type="entry name" value="Glutaredoxin"/>
    <property type="match status" value="2"/>
</dbReference>
<dbReference type="PANTHER" id="PTHR10293">
    <property type="entry name" value="GLUTAREDOXIN FAMILY MEMBER"/>
    <property type="match status" value="1"/>
</dbReference>
<dbReference type="GO" id="GO:0015036">
    <property type="term" value="F:disulfide oxidoreductase activity"/>
    <property type="evidence" value="ECO:0007669"/>
    <property type="project" value="UniProtKB-ARBA"/>
</dbReference>
<dbReference type="AlphaFoldDB" id="A0A9P3L828"/>
<dbReference type="NCBIfam" id="TIGR00365">
    <property type="entry name" value="Grx4 family monothiol glutaredoxin"/>
    <property type="match status" value="1"/>
</dbReference>
<dbReference type="Pfam" id="PF00085">
    <property type="entry name" value="Thioredoxin"/>
    <property type="match status" value="1"/>
</dbReference>
<dbReference type="CDD" id="cd03028">
    <property type="entry name" value="GRX_PICOT_like"/>
    <property type="match status" value="1"/>
</dbReference>
<dbReference type="PROSITE" id="PS51354">
    <property type="entry name" value="GLUTAREDOXIN_2"/>
    <property type="match status" value="1"/>
</dbReference>
<evidence type="ECO:0000256" key="4">
    <source>
        <dbReference type="ARBA" id="ARBA00023014"/>
    </source>
</evidence>
<keyword evidence="2" id="KW-0479">Metal-binding</keyword>
<keyword evidence="8" id="KW-1185">Reference proteome</keyword>
<accession>A0A9P3L828</accession>
<dbReference type="OrthoDB" id="415696at2759"/>
<dbReference type="InterPro" id="IPR036249">
    <property type="entry name" value="Thioredoxin-like_sf"/>
</dbReference>
<dbReference type="Pfam" id="PF00462">
    <property type="entry name" value="Glutaredoxin"/>
    <property type="match status" value="1"/>
</dbReference>
<name>A0A9P3L828_9APHY</name>
<sequence>MATTNIVDVTSPEHFQAVLSTDLQRISLINFWAPWAEPCKQMNEVVAELAKKYPQLLVLQVDAESQADISESFEIEAVPSFIVLQGHTLLGRIAGADAATLASTIAKHVRAPGAISPQSYTDKAPAAPTEKAEAAEDLSRRCRDLMSQAPVVLFMKGAPDAPRCGFSRKIVALLRDQGVPFAHFDILSDEAVRQQLKVVNDWPTFPQLIVNGEFVGGLDIVQEMVENGELKEMLQQ</sequence>
<dbReference type="InterPro" id="IPR004480">
    <property type="entry name" value="Monothiol_GRX-rel"/>
</dbReference>
<proteinExistence type="inferred from homology"/>
<dbReference type="CDD" id="cd02984">
    <property type="entry name" value="TRX_PICOT"/>
    <property type="match status" value="1"/>
</dbReference>
<comment type="caution">
    <text evidence="7">The sequence shown here is derived from an EMBL/GenBank/DDBJ whole genome shotgun (WGS) entry which is preliminary data.</text>
</comment>
<evidence type="ECO:0000256" key="5">
    <source>
        <dbReference type="ARBA" id="ARBA00055846"/>
    </source>
</evidence>
<evidence type="ECO:0000256" key="1">
    <source>
        <dbReference type="ARBA" id="ARBA00009630"/>
    </source>
</evidence>
<comment type="function">
    <text evidence="5">Monothiol glutaredoxin involved in the biogenesis of iron-sulfur clusters. Binds one iron-sulfur cluster per dimer. The iron-sulfur cluster is bound between subunits, and is complexed by a bound glutathione and a cysteine residue from each subunit.</text>
</comment>
<keyword evidence="4" id="KW-0411">Iron-sulfur</keyword>
<protein>
    <submittedName>
        <fullName evidence="7">Glutaredoxin</fullName>
    </submittedName>
</protein>
<organism evidence="7 8">
    <name type="scientific">Phanerochaete sordida</name>
    <dbReference type="NCBI Taxonomy" id="48140"/>
    <lineage>
        <taxon>Eukaryota</taxon>
        <taxon>Fungi</taxon>
        <taxon>Dikarya</taxon>
        <taxon>Basidiomycota</taxon>
        <taxon>Agaricomycotina</taxon>
        <taxon>Agaricomycetes</taxon>
        <taxon>Polyporales</taxon>
        <taxon>Phanerochaetaceae</taxon>
        <taxon>Phanerochaete</taxon>
    </lineage>
</organism>
<evidence type="ECO:0000256" key="3">
    <source>
        <dbReference type="ARBA" id="ARBA00023004"/>
    </source>
</evidence>
<dbReference type="GO" id="GO:0005634">
    <property type="term" value="C:nucleus"/>
    <property type="evidence" value="ECO:0007669"/>
    <property type="project" value="TreeGrafter"/>
</dbReference>
<evidence type="ECO:0000313" key="8">
    <source>
        <dbReference type="Proteomes" id="UP000703269"/>
    </source>
</evidence>
<dbReference type="InterPro" id="IPR033658">
    <property type="entry name" value="GRX_PICOT-like"/>
</dbReference>
<dbReference type="InterPro" id="IPR002109">
    <property type="entry name" value="Glutaredoxin"/>
</dbReference>
<feature type="domain" description="Thioredoxin" evidence="6">
    <location>
        <begin position="1"/>
        <end position="130"/>
    </location>
</feature>
<dbReference type="GO" id="GO:0046872">
    <property type="term" value="F:metal ion binding"/>
    <property type="evidence" value="ECO:0007669"/>
    <property type="project" value="UniProtKB-KW"/>
</dbReference>
<evidence type="ECO:0000259" key="6">
    <source>
        <dbReference type="PROSITE" id="PS51352"/>
    </source>
</evidence>